<protein>
    <submittedName>
        <fullName evidence="1">Uncharacterized protein</fullName>
    </submittedName>
</protein>
<accession>A0ABP9ECU2</accession>
<dbReference type="Proteomes" id="UP001499988">
    <property type="component" value="Unassembled WGS sequence"/>
</dbReference>
<organism evidence="1 2">
    <name type="scientific">Ferrimonas pelagia</name>
    <dbReference type="NCBI Taxonomy" id="1177826"/>
    <lineage>
        <taxon>Bacteria</taxon>
        <taxon>Pseudomonadati</taxon>
        <taxon>Pseudomonadota</taxon>
        <taxon>Gammaproteobacteria</taxon>
        <taxon>Alteromonadales</taxon>
        <taxon>Ferrimonadaceae</taxon>
        <taxon>Ferrimonas</taxon>
    </lineage>
</organism>
<gene>
    <name evidence="1" type="ORF">GCM10023333_02280</name>
</gene>
<keyword evidence="2" id="KW-1185">Reference proteome</keyword>
<proteinExistence type="predicted"/>
<dbReference type="EMBL" id="BAABJZ010000003">
    <property type="protein sequence ID" value="GAA4872976.1"/>
    <property type="molecule type" value="Genomic_DNA"/>
</dbReference>
<reference evidence="2" key="1">
    <citation type="journal article" date="2019" name="Int. J. Syst. Evol. Microbiol.">
        <title>The Global Catalogue of Microorganisms (GCM) 10K type strain sequencing project: providing services to taxonomists for standard genome sequencing and annotation.</title>
        <authorList>
            <consortium name="The Broad Institute Genomics Platform"/>
            <consortium name="The Broad Institute Genome Sequencing Center for Infectious Disease"/>
            <person name="Wu L."/>
            <person name="Ma J."/>
        </authorList>
    </citation>
    <scope>NUCLEOTIDE SEQUENCE [LARGE SCALE GENOMIC DNA]</scope>
    <source>
        <strain evidence="2">JCM 18401</strain>
    </source>
</reference>
<evidence type="ECO:0000313" key="1">
    <source>
        <dbReference type="EMBL" id="GAA4872976.1"/>
    </source>
</evidence>
<evidence type="ECO:0000313" key="2">
    <source>
        <dbReference type="Proteomes" id="UP001499988"/>
    </source>
</evidence>
<comment type="caution">
    <text evidence="1">The sequence shown here is derived from an EMBL/GenBank/DDBJ whole genome shotgun (WGS) entry which is preliminary data.</text>
</comment>
<sequence length="81" mass="9022">MQAFLADPIIKWCTRILDPLGCLRGIRTGTRTSTDRSATQKKPVRKPDWLLNPALQLGLGWHTEGIPLHWFFVGSVSHAAA</sequence>
<name>A0ABP9ECU2_9GAMM</name>